<dbReference type="HOGENOM" id="CLU_2245211_0_0_9"/>
<sequence length="104" mass="12139" precursor="true">MKKLLEKYVIAKYILSSYVKTLIISLVVFTAIFAILKFTDLYADIENALNLQYNSPFILVPLYGFATLAVLSFFIGFLVYFYKYKRPKTKSTFYKAFSEILNEK</sequence>
<dbReference type="OrthoDB" id="2083871at2"/>
<dbReference type="AlphaFoldDB" id="G8LVV6"/>
<dbReference type="RefSeq" id="WP_014254149.1">
    <property type="nucleotide sequence ID" value="NC_016627.1"/>
</dbReference>
<protein>
    <submittedName>
        <fullName evidence="2">Uncharacterized protein</fullName>
    </submittedName>
</protein>
<keyword evidence="3" id="KW-1185">Reference proteome</keyword>
<reference evidence="3" key="1">
    <citation type="submission" date="2011-12" db="EMBL/GenBank/DDBJ databases">
        <title>Complete sequence of Clostridium clariflavum DSM 19732.</title>
        <authorList>
            <consortium name="US DOE Joint Genome Institute"/>
            <person name="Lucas S."/>
            <person name="Han J."/>
            <person name="Lapidus A."/>
            <person name="Cheng J.-F."/>
            <person name="Goodwin L."/>
            <person name="Pitluck S."/>
            <person name="Peters L."/>
            <person name="Teshima H."/>
            <person name="Detter J.C."/>
            <person name="Han C."/>
            <person name="Tapia R."/>
            <person name="Land M."/>
            <person name="Hauser L."/>
            <person name="Kyrpides N."/>
            <person name="Ivanova N."/>
            <person name="Pagani I."/>
            <person name="Kitzmiller T."/>
            <person name="Lynd L."/>
            <person name="Izquierdo J."/>
            <person name="Woyke T."/>
        </authorList>
    </citation>
    <scope>NUCLEOTIDE SEQUENCE [LARGE SCALE GENOMIC DNA]</scope>
    <source>
        <strain evidence="3">DSM 19732 / NBRC 101661 / EBR45</strain>
    </source>
</reference>
<evidence type="ECO:0000313" key="2">
    <source>
        <dbReference type="EMBL" id="AEV67523.1"/>
    </source>
</evidence>
<evidence type="ECO:0000256" key="1">
    <source>
        <dbReference type="SAM" id="Phobius"/>
    </source>
</evidence>
<organism evidence="2 3">
    <name type="scientific">Acetivibrio clariflavus (strain DSM 19732 / NBRC 101661 / EBR45)</name>
    <name type="common">Clostridium clariflavum</name>
    <dbReference type="NCBI Taxonomy" id="720554"/>
    <lineage>
        <taxon>Bacteria</taxon>
        <taxon>Bacillati</taxon>
        <taxon>Bacillota</taxon>
        <taxon>Clostridia</taxon>
        <taxon>Eubacteriales</taxon>
        <taxon>Oscillospiraceae</taxon>
        <taxon>Acetivibrio</taxon>
    </lineage>
</organism>
<keyword evidence="1" id="KW-0812">Transmembrane</keyword>
<keyword evidence="1" id="KW-1133">Transmembrane helix</keyword>
<reference evidence="2 3" key="2">
    <citation type="journal article" date="2012" name="Stand. Genomic Sci.">
        <title>Complete Genome Sequence of Clostridium clariflavum DSM 19732.</title>
        <authorList>
            <person name="Izquierdo J.A."/>
            <person name="Goodwin L."/>
            <person name="Davenport K.W."/>
            <person name="Teshima H."/>
            <person name="Bruce D."/>
            <person name="Detter C."/>
            <person name="Tapia R."/>
            <person name="Han S."/>
            <person name="Land M."/>
            <person name="Hauser L."/>
            <person name="Jeffries C.D."/>
            <person name="Han J."/>
            <person name="Pitluck S."/>
            <person name="Nolan M."/>
            <person name="Chen A."/>
            <person name="Huntemann M."/>
            <person name="Mavromatis K."/>
            <person name="Mikhailova N."/>
            <person name="Liolios K."/>
            <person name="Woyke T."/>
            <person name="Lynd L.R."/>
        </authorList>
    </citation>
    <scope>NUCLEOTIDE SEQUENCE [LARGE SCALE GENOMIC DNA]</scope>
    <source>
        <strain evidence="3">DSM 19732 / NBRC 101661 / EBR45</strain>
    </source>
</reference>
<name>G8LVV6_ACECE</name>
<accession>G8LVV6</accession>
<dbReference type="eggNOG" id="ENOG502ZWKR">
    <property type="taxonomic scope" value="Bacteria"/>
</dbReference>
<evidence type="ECO:0000313" key="3">
    <source>
        <dbReference type="Proteomes" id="UP000005435"/>
    </source>
</evidence>
<gene>
    <name evidence="2" type="ordered locus">Clocl_0832</name>
</gene>
<dbReference type="Proteomes" id="UP000005435">
    <property type="component" value="Chromosome"/>
</dbReference>
<feature type="transmembrane region" description="Helical" evidence="1">
    <location>
        <begin position="21"/>
        <end position="38"/>
    </location>
</feature>
<keyword evidence="1" id="KW-0472">Membrane</keyword>
<dbReference type="EMBL" id="CP003065">
    <property type="protein sequence ID" value="AEV67523.1"/>
    <property type="molecule type" value="Genomic_DNA"/>
</dbReference>
<dbReference type="KEGG" id="ccl:Clocl_0832"/>
<proteinExistence type="predicted"/>
<dbReference type="STRING" id="720554.Clocl_0832"/>
<feature type="transmembrane region" description="Helical" evidence="1">
    <location>
        <begin position="58"/>
        <end position="82"/>
    </location>
</feature>